<comment type="caution">
    <text evidence="2">The sequence shown here is derived from an EMBL/GenBank/DDBJ whole genome shotgun (WGS) entry which is preliminary data.</text>
</comment>
<organism evidence="2 3">
    <name type="scientific">Dactylosporangium matsuzakiense</name>
    <dbReference type="NCBI Taxonomy" id="53360"/>
    <lineage>
        <taxon>Bacteria</taxon>
        <taxon>Bacillati</taxon>
        <taxon>Actinomycetota</taxon>
        <taxon>Actinomycetes</taxon>
        <taxon>Micromonosporales</taxon>
        <taxon>Micromonosporaceae</taxon>
        <taxon>Dactylosporangium</taxon>
    </lineage>
</organism>
<proteinExistence type="predicted"/>
<keyword evidence="3" id="KW-1185">Reference proteome</keyword>
<reference evidence="2" key="1">
    <citation type="journal article" date="2014" name="Int. J. Syst. Evol. Microbiol.">
        <title>Complete genome sequence of Corynebacterium casei LMG S-19264T (=DSM 44701T), isolated from a smear-ripened cheese.</title>
        <authorList>
            <consortium name="US DOE Joint Genome Institute (JGI-PGF)"/>
            <person name="Walter F."/>
            <person name="Albersmeier A."/>
            <person name="Kalinowski J."/>
            <person name="Ruckert C."/>
        </authorList>
    </citation>
    <scope>NUCLEOTIDE SEQUENCE</scope>
    <source>
        <strain evidence="2">VKM Ac-1321</strain>
    </source>
</reference>
<evidence type="ECO:0000313" key="3">
    <source>
        <dbReference type="Proteomes" id="UP001143480"/>
    </source>
</evidence>
<dbReference type="AlphaFoldDB" id="A0A9W6NQF5"/>
<feature type="region of interest" description="Disordered" evidence="1">
    <location>
        <begin position="54"/>
        <end position="216"/>
    </location>
</feature>
<gene>
    <name evidence="2" type="ORF">GCM10017581_067990</name>
</gene>
<feature type="compositionally biased region" description="Low complexity" evidence="1">
    <location>
        <begin position="54"/>
        <end position="63"/>
    </location>
</feature>
<evidence type="ECO:0000256" key="1">
    <source>
        <dbReference type="SAM" id="MobiDB-lite"/>
    </source>
</evidence>
<dbReference type="EMBL" id="BSFP01000052">
    <property type="protein sequence ID" value="GLL05052.1"/>
    <property type="molecule type" value="Genomic_DNA"/>
</dbReference>
<reference evidence="2" key="2">
    <citation type="submission" date="2023-01" db="EMBL/GenBank/DDBJ databases">
        <authorList>
            <person name="Sun Q."/>
            <person name="Evtushenko L."/>
        </authorList>
    </citation>
    <scope>NUCLEOTIDE SEQUENCE</scope>
    <source>
        <strain evidence="2">VKM Ac-1321</strain>
    </source>
</reference>
<accession>A0A9W6NQF5</accession>
<sequence length="282" mass="29706">MIVGSLLLIVVAVGLLVLGLLQGSDALLVASIGASLLAAVALIVGGRQAAAARSARTTRTGRQVPSERYDPFASHLGADELGGEDLEESGEYRRSERQAVGAGARTGTTYGTSTGGGGRAAPPDETAMMAPVRDEPDSAIPQQGDRYDEYPPQADQGPYEQGGYAQGPYEQQGYDKRGYDQHAAAGHHAELDDDDDDDDEYDDEDPADEPAIQQSSAADLARVAALNDDVLVIDGRPRYHVSSCPHLLGRESEPLPAHEAVELGFTPCAICAPNDVLLAGRR</sequence>
<feature type="compositionally biased region" description="Low complexity" evidence="1">
    <location>
        <begin position="99"/>
        <end position="112"/>
    </location>
</feature>
<evidence type="ECO:0000313" key="2">
    <source>
        <dbReference type="EMBL" id="GLL05052.1"/>
    </source>
</evidence>
<protein>
    <submittedName>
        <fullName evidence="2">Uncharacterized protein</fullName>
    </submittedName>
</protein>
<feature type="compositionally biased region" description="Acidic residues" evidence="1">
    <location>
        <begin position="191"/>
        <end position="208"/>
    </location>
</feature>
<name>A0A9W6NQF5_9ACTN</name>
<dbReference type="RefSeq" id="WP_379993062.1">
    <property type="nucleotide sequence ID" value="NZ_CP073797.1"/>
</dbReference>
<dbReference type="Proteomes" id="UP001143480">
    <property type="component" value="Unassembled WGS sequence"/>
</dbReference>